<reference evidence="3" key="1">
    <citation type="submission" date="2012-01" db="EMBL/GenBank/DDBJ databases">
        <title>The Genome Sequence of Treponema denticola H-22.</title>
        <authorList>
            <consortium name="The Broad Institute Genome Sequencing Platform"/>
            <person name="Earl A."/>
            <person name="Ward D."/>
            <person name="Feldgarden M."/>
            <person name="Gevers D."/>
            <person name="Blanton J.M."/>
            <person name="Fenno C.J."/>
            <person name="Baranova O.V."/>
            <person name="Mathney J."/>
            <person name="Dewhirst F.E."/>
            <person name="Izard J."/>
            <person name="Young S.K."/>
            <person name="Zeng Q."/>
            <person name="Gargeya S."/>
            <person name="Fitzgerald M."/>
            <person name="Haas B."/>
            <person name="Abouelleil A."/>
            <person name="Alvarado L."/>
            <person name="Arachchi H.M."/>
            <person name="Berlin A."/>
            <person name="Chapman S.B."/>
            <person name="Gearin G."/>
            <person name="Goldberg J."/>
            <person name="Griggs A."/>
            <person name="Gujja S."/>
            <person name="Hansen M."/>
            <person name="Heiman D."/>
            <person name="Howarth C."/>
            <person name="Larimer J."/>
            <person name="Lui A."/>
            <person name="MacDonald P.J.P."/>
            <person name="McCowen C."/>
            <person name="Montmayeur A."/>
            <person name="Murphy C."/>
            <person name="Neiman D."/>
            <person name="Pearson M."/>
            <person name="Priest M."/>
            <person name="Roberts A."/>
            <person name="Saif S."/>
            <person name="Shea T."/>
            <person name="Sisk P."/>
            <person name="Stolte C."/>
            <person name="Sykes S."/>
            <person name="Wortman J."/>
            <person name="Nusbaum C."/>
            <person name="Birren B."/>
        </authorList>
    </citation>
    <scope>NUCLEOTIDE SEQUENCE [LARGE SCALE GENOMIC DNA]</scope>
    <source>
        <strain evidence="3">H-22</strain>
    </source>
</reference>
<dbReference type="GO" id="GO:0030163">
    <property type="term" value="P:protein catabolic process"/>
    <property type="evidence" value="ECO:0007669"/>
    <property type="project" value="InterPro"/>
</dbReference>
<dbReference type="PATRIC" id="fig|999432.5.peg.863"/>
<sequence>MELKKQAQKGTIISEKFIEPENYRVILLNDDFTPMDFVVAVLISIFNKSQEEAETLMFKVHKTGQASVGIYVYDIATTKCFQVLTAAKNNNFPLQCKVEKV</sequence>
<evidence type="ECO:0000256" key="1">
    <source>
        <dbReference type="HAMAP-Rule" id="MF_00302"/>
    </source>
</evidence>
<dbReference type="GeneID" id="2739382"/>
<dbReference type="InterPro" id="IPR022935">
    <property type="entry name" value="ClpS"/>
</dbReference>
<dbReference type="InterPro" id="IPR003769">
    <property type="entry name" value="ClpS_core"/>
</dbReference>
<comment type="caution">
    <text evidence="3">The sequence shown here is derived from an EMBL/GenBank/DDBJ whole genome shotgun (WGS) entry which is preliminary data.</text>
</comment>
<dbReference type="Proteomes" id="UP000011705">
    <property type="component" value="Chromosome"/>
</dbReference>
<dbReference type="Pfam" id="PF02617">
    <property type="entry name" value="ClpS"/>
    <property type="match status" value="1"/>
</dbReference>
<accession>A0A0E2E722</accession>
<dbReference type="SUPFAM" id="SSF54736">
    <property type="entry name" value="ClpS-like"/>
    <property type="match status" value="1"/>
</dbReference>
<evidence type="ECO:0000259" key="2">
    <source>
        <dbReference type="Pfam" id="PF02617"/>
    </source>
</evidence>
<keyword evidence="3" id="KW-0378">Hydrolase</keyword>
<name>A0A0E2E722_TREDN</name>
<dbReference type="RefSeq" id="WP_002668196.1">
    <property type="nucleotide sequence ID" value="NZ_CM001795.1"/>
</dbReference>
<keyword evidence="3" id="KW-0645">Protease</keyword>
<dbReference type="GO" id="GO:0006508">
    <property type="term" value="P:proteolysis"/>
    <property type="evidence" value="ECO:0007669"/>
    <property type="project" value="UniProtKB-UniRule"/>
</dbReference>
<dbReference type="HAMAP" id="MF_00302">
    <property type="entry name" value="ClpS"/>
    <property type="match status" value="1"/>
</dbReference>
<dbReference type="SMR" id="A0A0E2E722"/>
<organism evidence="3">
    <name type="scientific">Treponema denticola H-22</name>
    <dbReference type="NCBI Taxonomy" id="999432"/>
    <lineage>
        <taxon>Bacteria</taxon>
        <taxon>Pseudomonadati</taxon>
        <taxon>Spirochaetota</taxon>
        <taxon>Spirochaetia</taxon>
        <taxon>Spirochaetales</taxon>
        <taxon>Treponemataceae</taxon>
        <taxon>Treponema</taxon>
    </lineage>
</organism>
<comment type="function">
    <text evidence="1">Involved in the modulation of the specificity of the ClpAP-mediated ATP-dependent protein degradation.</text>
</comment>
<dbReference type="HOGENOM" id="CLU_134358_1_0_12"/>
<dbReference type="FunFam" id="3.30.1390.10:FF:000002">
    <property type="entry name" value="ATP-dependent Clp protease adapter protein ClpS"/>
    <property type="match status" value="1"/>
</dbReference>
<gene>
    <name evidence="1" type="primary">clpS</name>
    <name evidence="3" type="ORF">HMPREF9726_00831</name>
</gene>
<dbReference type="AlphaFoldDB" id="A0A0E2E722"/>
<dbReference type="InterPro" id="IPR014719">
    <property type="entry name" value="Ribosomal_bL12_C/ClpS-like"/>
</dbReference>
<dbReference type="GO" id="GO:0008233">
    <property type="term" value="F:peptidase activity"/>
    <property type="evidence" value="ECO:0007669"/>
    <property type="project" value="UniProtKB-KW"/>
</dbReference>
<dbReference type="PANTHER" id="PTHR33473:SF19">
    <property type="entry name" value="ATP-DEPENDENT CLP PROTEASE ADAPTER PROTEIN CLPS"/>
    <property type="match status" value="1"/>
</dbReference>
<comment type="similarity">
    <text evidence="1">Belongs to the ClpS family.</text>
</comment>
<dbReference type="EMBL" id="AGDV01000006">
    <property type="protein sequence ID" value="EMB35065.1"/>
    <property type="molecule type" value="Genomic_DNA"/>
</dbReference>
<evidence type="ECO:0000313" key="3">
    <source>
        <dbReference type="EMBL" id="EMB35065.1"/>
    </source>
</evidence>
<feature type="domain" description="Adaptor protein ClpS core" evidence="2">
    <location>
        <begin position="19"/>
        <end position="97"/>
    </location>
</feature>
<dbReference type="PANTHER" id="PTHR33473">
    <property type="entry name" value="ATP-DEPENDENT CLP PROTEASE ADAPTER PROTEIN CLPS1, CHLOROPLASTIC"/>
    <property type="match status" value="1"/>
</dbReference>
<protein>
    <recommendedName>
        <fullName evidence="1">ATP-dependent Clp protease adapter protein ClpS</fullName>
    </recommendedName>
</protein>
<proteinExistence type="inferred from homology"/>
<dbReference type="Gene3D" id="3.30.1390.10">
    <property type="match status" value="1"/>
</dbReference>
<comment type="subunit">
    <text evidence="1">Binds to the N-terminal domain of the chaperone ClpA.</text>
</comment>